<protein>
    <submittedName>
        <fullName evidence="3">ATP-binding protein</fullName>
    </submittedName>
</protein>
<dbReference type="InterPro" id="IPR050267">
    <property type="entry name" value="Anti-sigma-factor_SerPK"/>
</dbReference>
<evidence type="ECO:0000259" key="2">
    <source>
        <dbReference type="Pfam" id="PF13581"/>
    </source>
</evidence>
<sequence length="124" mass="13541">MSLNVLPELIGTVRRAVAEQLGLWGYESVTDDAALVITELLANVHEHAQGRCVLRLHPADGELFITVSDTVANAPRVTPRSATSVMGRGMHLVDSLTDHWEAVITSTGKDVKCRMSLPRRRAGR</sequence>
<dbReference type="Pfam" id="PF13581">
    <property type="entry name" value="HATPase_c_2"/>
    <property type="match status" value="1"/>
</dbReference>
<dbReference type="PANTHER" id="PTHR35526">
    <property type="entry name" value="ANTI-SIGMA-F FACTOR RSBW-RELATED"/>
    <property type="match status" value="1"/>
</dbReference>
<reference evidence="3 4" key="1">
    <citation type="submission" date="2024-10" db="EMBL/GenBank/DDBJ databases">
        <title>The Natural Products Discovery Center: Release of the First 8490 Sequenced Strains for Exploring Actinobacteria Biosynthetic Diversity.</title>
        <authorList>
            <person name="Kalkreuter E."/>
            <person name="Kautsar S.A."/>
            <person name="Yang D."/>
            <person name="Bader C.D."/>
            <person name="Teijaro C.N."/>
            <person name="Fluegel L."/>
            <person name="Davis C.M."/>
            <person name="Simpson J.R."/>
            <person name="Lauterbach L."/>
            <person name="Steele A.D."/>
            <person name="Gui C."/>
            <person name="Meng S."/>
            <person name="Li G."/>
            <person name="Viehrig K."/>
            <person name="Ye F."/>
            <person name="Su P."/>
            <person name="Kiefer A.F."/>
            <person name="Nichols A."/>
            <person name="Cepeda A.J."/>
            <person name="Yan W."/>
            <person name="Fan B."/>
            <person name="Jiang Y."/>
            <person name="Adhikari A."/>
            <person name="Zheng C.-J."/>
            <person name="Schuster L."/>
            <person name="Cowan T.M."/>
            <person name="Smanski M.J."/>
            <person name="Chevrette M.G."/>
            <person name="De Carvalho L.P.S."/>
            <person name="Shen B."/>
        </authorList>
    </citation>
    <scope>NUCLEOTIDE SEQUENCE [LARGE SCALE GENOMIC DNA]</scope>
    <source>
        <strain evidence="3 4">NPDC020327</strain>
    </source>
</reference>
<accession>A0ABW7UP29</accession>
<name>A0ABW7UP29_9ACTN</name>
<comment type="caution">
    <text evidence="3">The sequence shown here is derived from an EMBL/GenBank/DDBJ whole genome shotgun (WGS) entry which is preliminary data.</text>
</comment>
<dbReference type="Proteomes" id="UP001611548">
    <property type="component" value="Unassembled WGS sequence"/>
</dbReference>
<keyword evidence="3" id="KW-0547">Nucleotide-binding</keyword>
<organism evidence="3 4">
    <name type="scientific">Streptomyces pathocidini</name>
    <dbReference type="NCBI Taxonomy" id="1650571"/>
    <lineage>
        <taxon>Bacteria</taxon>
        <taxon>Bacillati</taxon>
        <taxon>Actinomycetota</taxon>
        <taxon>Actinomycetes</taxon>
        <taxon>Kitasatosporales</taxon>
        <taxon>Streptomycetaceae</taxon>
        <taxon>Streptomyces</taxon>
    </lineage>
</organism>
<keyword evidence="3" id="KW-0067">ATP-binding</keyword>
<evidence type="ECO:0000313" key="4">
    <source>
        <dbReference type="Proteomes" id="UP001611548"/>
    </source>
</evidence>
<dbReference type="EMBL" id="JBIRWE010000001">
    <property type="protein sequence ID" value="MFI1963089.1"/>
    <property type="molecule type" value="Genomic_DNA"/>
</dbReference>
<keyword evidence="1" id="KW-0418">Kinase</keyword>
<proteinExistence type="predicted"/>
<dbReference type="Gene3D" id="3.30.565.10">
    <property type="entry name" value="Histidine kinase-like ATPase, C-terminal domain"/>
    <property type="match status" value="1"/>
</dbReference>
<evidence type="ECO:0000313" key="3">
    <source>
        <dbReference type="EMBL" id="MFI1963089.1"/>
    </source>
</evidence>
<keyword evidence="1" id="KW-0723">Serine/threonine-protein kinase</keyword>
<dbReference type="CDD" id="cd16936">
    <property type="entry name" value="HATPase_RsbW-like"/>
    <property type="match status" value="1"/>
</dbReference>
<evidence type="ECO:0000256" key="1">
    <source>
        <dbReference type="ARBA" id="ARBA00022527"/>
    </source>
</evidence>
<dbReference type="GO" id="GO:0005524">
    <property type="term" value="F:ATP binding"/>
    <property type="evidence" value="ECO:0007669"/>
    <property type="project" value="UniProtKB-KW"/>
</dbReference>
<keyword evidence="1" id="KW-0808">Transferase</keyword>
<dbReference type="RefSeq" id="WP_157859097.1">
    <property type="nucleotide sequence ID" value="NZ_JBIRWE010000001.1"/>
</dbReference>
<gene>
    <name evidence="3" type="ORF">ACH429_02915</name>
</gene>
<dbReference type="InterPro" id="IPR003594">
    <property type="entry name" value="HATPase_dom"/>
</dbReference>
<keyword evidence="4" id="KW-1185">Reference proteome</keyword>
<feature type="domain" description="Histidine kinase/HSP90-like ATPase" evidence="2">
    <location>
        <begin position="6"/>
        <end position="111"/>
    </location>
</feature>
<dbReference type="SUPFAM" id="SSF55874">
    <property type="entry name" value="ATPase domain of HSP90 chaperone/DNA topoisomerase II/histidine kinase"/>
    <property type="match status" value="1"/>
</dbReference>
<dbReference type="PANTHER" id="PTHR35526:SF3">
    <property type="entry name" value="ANTI-SIGMA-F FACTOR RSBW"/>
    <property type="match status" value="1"/>
</dbReference>
<dbReference type="InterPro" id="IPR036890">
    <property type="entry name" value="HATPase_C_sf"/>
</dbReference>